<keyword evidence="4 6" id="KW-0326">Glycosidase</keyword>
<accession>A0A087BEI9</accession>
<dbReference type="Gene3D" id="3.20.20.80">
    <property type="entry name" value="Glycosidases"/>
    <property type="match status" value="1"/>
</dbReference>
<dbReference type="InterPro" id="IPR013780">
    <property type="entry name" value="Glyco_hydro_b"/>
</dbReference>
<gene>
    <name evidence="9" type="ORF">BMERY_1791</name>
</gene>
<dbReference type="AlphaFoldDB" id="A0A087BEI9"/>
<dbReference type="InterPro" id="IPR006046">
    <property type="entry name" value="Alpha_amylase"/>
</dbReference>
<dbReference type="Gene3D" id="2.60.40.10">
    <property type="entry name" value="Immunoglobulins"/>
    <property type="match status" value="2"/>
</dbReference>
<keyword evidence="3 6" id="KW-0119">Carbohydrate metabolism</keyword>
<keyword evidence="10" id="KW-1185">Reference proteome</keyword>
<dbReference type="PANTHER" id="PTHR43447">
    <property type="entry name" value="ALPHA-AMYLASE"/>
    <property type="match status" value="1"/>
</dbReference>
<dbReference type="CDD" id="cd11315">
    <property type="entry name" value="AmyAc_bac1_AmyA"/>
    <property type="match status" value="1"/>
</dbReference>
<dbReference type="SUPFAM" id="SSF51011">
    <property type="entry name" value="Glycosyl hydrolase domain"/>
    <property type="match status" value="1"/>
</dbReference>
<evidence type="ECO:0000256" key="5">
    <source>
        <dbReference type="RuleBase" id="RU003615"/>
    </source>
</evidence>
<dbReference type="InterPro" id="IPR031965">
    <property type="entry name" value="CBM26"/>
</dbReference>
<feature type="non-terminal residue" evidence="9">
    <location>
        <position position="886"/>
    </location>
</feature>
<dbReference type="eggNOG" id="COG5492">
    <property type="taxonomic scope" value="Bacteria"/>
</dbReference>
<dbReference type="Pfam" id="PF16738">
    <property type="entry name" value="CBM26"/>
    <property type="match status" value="2"/>
</dbReference>
<dbReference type="InterPro" id="IPR008964">
    <property type="entry name" value="Invasin/intimin_cell_adhesion"/>
</dbReference>
<dbReference type="SUPFAM" id="SSF51445">
    <property type="entry name" value="(Trans)glycosidases"/>
    <property type="match status" value="1"/>
</dbReference>
<evidence type="ECO:0000256" key="2">
    <source>
        <dbReference type="ARBA" id="ARBA00022801"/>
    </source>
</evidence>
<dbReference type="InterPro" id="IPR006047">
    <property type="entry name" value="GH13_cat_dom"/>
</dbReference>
<dbReference type="InterPro" id="IPR003343">
    <property type="entry name" value="Big_2"/>
</dbReference>
<comment type="similarity">
    <text evidence="1 5">Belongs to the glycosyl hydrolase 13 family.</text>
</comment>
<dbReference type="Proteomes" id="UP000029060">
    <property type="component" value="Unassembled WGS sequence"/>
</dbReference>
<evidence type="ECO:0000259" key="7">
    <source>
        <dbReference type="SMART" id="SM00635"/>
    </source>
</evidence>
<dbReference type="Gene3D" id="2.60.40.1080">
    <property type="match status" value="1"/>
</dbReference>
<dbReference type="EC" id="3.2.1.1" evidence="6"/>
<dbReference type="SMR" id="A0A087BEI9"/>
<comment type="caution">
    <text evidence="9">The sequence shown here is derived from an EMBL/GenBank/DDBJ whole genome shotgun (WGS) entry which is preliminary data.</text>
</comment>
<feature type="domain" description="Glycosyl hydrolase family 13 catalytic" evidence="8">
    <location>
        <begin position="96"/>
        <end position="449"/>
    </location>
</feature>
<dbReference type="GO" id="GO:0004556">
    <property type="term" value="F:alpha-amylase activity"/>
    <property type="evidence" value="ECO:0007669"/>
    <property type="project" value="UniProtKB-UniRule"/>
</dbReference>
<dbReference type="STRING" id="78345.BMERY_1791"/>
<dbReference type="PRINTS" id="PR00110">
    <property type="entry name" value="ALPHAAMYLASE"/>
</dbReference>
<proteinExistence type="inferred from homology"/>
<dbReference type="Pfam" id="PF02368">
    <property type="entry name" value="Big_2"/>
    <property type="match status" value="1"/>
</dbReference>
<dbReference type="GO" id="GO:0005975">
    <property type="term" value="P:carbohydrate metabolic process"/>
    <property type="evidence" value="ECO:0007669"/>
    <property type="project" value="InterPro"/>
</dbReference>
<evidence type="ECO:0000313" key="9">
    <source>
        <dbReference type="EMBL" id="KFI69439.1"/>
    </source>
</evidence>
<dbReference type="SUPFAM" id="SSF49373">
    <property type="entry name" value="Invasin/intimin cell-adhesion fragments"/>
    <property type="match status" value="1"/>
</dbReference>
<reference evidence="9 10" key="1">
    <citation type="submission" date="2014-03" db="EMBL/GenBank/DDBJ databases">
        <title>Genomics of Bifidobacteria.</title>
        <authorList>
            <person name="Ventura M."/>
            <person name="Milani C."/>
            <person name="Lugli G.A."/>
        </authorList>
    </citation>
    <scope>NUCLEOTIDE SEQUENCE [LARGE SCALE GENOMIC DNA]</scope>
    <source>
        <strain evidence="9 10">LMG 11341</strain>
    </source>
</reference>
<name>A0A087BEI9_9BIFI</name>
<evidence type="ECO:0000256" key="3">
    <source>
        <dbReference type="ARBA" id="ARBA00023277"/>
    </source>
</evidence>
<evidence type="ECO:0000256" key="4">
    <source>
        <dbReference type="ARBA" id="ARBA00023295"/>
    </source>
</evidence>
<dbReference type="Pfam" id="PF00128">
    <property type="entry name" value="Alpha-amylase"/>
    <property type="match status" value="1"/>
</dbReference>
<comment type="catalytic activity">
    <reaction evidence="6">
        <text>Endohydrolysis of (1-&gt;4)-alpha-D-glucosidic linkages in polysaccharides containing three or more (1-&gt;4)-alpha-linked D-glucose units.</text>
        <dbReference type="EC" id="3.2.1.1"/>
    </reaction>
</comment>
<dbReference type="InterPro" id="IPR017853">
    <property type="entry name" value="GH"/>
</dbReference>
<keyword evidence="2 6" id="KW-0378">Hydrolase</keyword>
<dbReference type="EMBL" id="JGZC01000009">
    <property type="protein sequence ID" value="KFI69439.1"/>
    <property type="molecule type" value="Genomic_DNA"/>
</dbReference>
<evidence type="ECO:0000313" key="10">
    <source>
        <dbReference type="Proteomes" id="UP000029060"/>
    </source>
</evidence>
<dbReference type="eggNOG" id="COG0366">
    <property type="taxonomic scope" value="Bacteria"/>
</dbReference>
<evidence type="ECO:0000259" key="8">
    <source>
        <dbReference type="SMART" id="SM00642"/>
    </source>
</evidence>
<evidence type="ECO:0000256" key="1">
    <source>
        <dbReference type="ARBA" id="ARBA00008061"/>
    </source>
</evidence>
<dbReference type="Gene3D" id="2.60.40.1180">
    <property type="entry name" value="Golgi alpha-mannosidase II"/>
    <property type="match status" value="1"/>
</dbReference>
<dbReference type="SMART" id="SM00642">
    <property type="entry name" value="Aamy"/>
    <property type="match status" value="1"/>
</dbReference>
<protein>
    <recommendedName>
        <fullName evidence="6">Alpha-amylase</fullName>
        <ecNumber evidence="6">3.2.1.1</ecNumber>
    </recommendedName>
</protein>
<dbReference type="GO" id="GO:0043169">
    <property type="term" value="F:cation binding"/>
    <property type="evidence" value="ECO:0007669"/>
    <property type="project" value="InterPro"/>
</dbReference>
<dbReference type="SMART" id="SM00635">
    <property type="entry name" value="BID_2"/>
    <property type="match status" value="1"/>
</dbReference>
<feature type="domain" description="BIG2" evidence="7">
    <location>
        <begin position="744"/>
        <end position="821"/>
    </location>
</feature>
<dbReference type="InterPro" id="IPR013783">
    <property type="entry name" value="Ig-like_fold"/>
</dbReference>
<organism evidence="9 10">
    <name type="scientific">Bifidobacterium merycicum</name>
    <dbReference type="NCBI Taxonomy" id="78345"/>
    <lineage>
        <taxon>Bacteria</taxon>
        <taxon>Bacillati</taxon>
        <taxon>Actinomycetota</taxon>
        <taxon>Actinomycetes</taxon>
        <taxon>Bifidobacteriales</taxon>
        <taxon>Bifidobacteriaceae</taxon>
        <taxon>Bifidobacterium</taxon>
    </lineage>
</organism>
<evidence type="ECO:0000256" key="6">
    <source>
        <dbReference type="RuleBase" id="RU361134"/>
    </source>
</evidence>
<sequence length="886" mass="95245">MKVRGNQSDGGEDMYSSTHWHAPTHEKIHAYHKKNTIWKKLAVSVAAVATAIGGVTVTTSAAQAATNRDSYADTVENSTFQAARAKYGLTEQMSEGATLHAWEWSFKTIEQHIPEIAAAGYTSVQTEPISAIHTGNKGKIFTENWYYVYQPTDTTIGNWVMGSESDLKSLCATAHKYGVRIIVDVVANHMTATWNAIADRWRKSDLYHHDCNDGEVQDYNNRYQVTHCKLLGLYDINTSKTETANMMHDYLVQAVNDGVDGFRFDAAKHIELPNEYDGSQYWNIVLNNGTQFQYGEVLQDSISHDADYAKLFANNSRHGGGVTASYYGVKLRGALSSKNLNAGNLNNWDNAAGGNNLVSWVESHDNYSNKPDDYGASLKMSEWEMTMGWGVIGSRSQTMPLYFDRPVGSGGSQPQFAEKNQLGDAGSDSWKDPQVVAVNHFRNKMNNAKAKEYMRNCGDNSCLMVERYIKDGNADSDGVTVVNMNGDKSLAGTETTLDDGTYTDQVNGGTLTVSGGKITSGTAKGGKISVFYNNNLASVSANPTGGSFKTDTTKVTLHASNVTSASYTTSEGASGSYQDGDTITIGAKTAVNGTITLKLQGTDKDGKTVSAEYTFTKKDPAAVSVAYAKKPSNWSNLYAYVYVDDSSAATLKQNAKWPGVAMTKVSAGDSCGKDGEYKYEIPDGFDENVRIIFNDGNATNTLKYPADTTEGVDAAGLKIDGTYAWNGDTTASGTWTARSCAVVTVNSVKIDQKDFTADLAEGVKTTKLTATTDPAGVNVSWSSSNEAVAKVASDGTVTPVKAGTAKITAKSGGKTASITVTVTGEIPPTPVKKNTIYATKPSGWGKMYAYVYTGDGASAVNNAAWPGVEMTAADNCDQTGYKYEVP</sequence>